<dbReference type="Pfam" id="PF01391">
    <property type="entry name" value="Collagen"/>
    <property type="match status" value="1"/>
</dbReference>
<keyword evidence="1" id="KW-0677">Repeat</keyword>
<feature type="compositionally biased region" description="Pro residues" evidence="2">
    <location>
        <begin position="7"/>
        <end position="16"/>
    </location>
</feature>
<reference evidence="3" key="1">
    <citation type="submission" date="2023-10" db="EMBL/GenBank/DDBJ databases">
        <title>Genome assembly of Pristionchus species.</title>
        <authorList>
            <person name="Yoshida K."/>
            <person name="Sommer R.J."/>
        </authorList>
    </citation>
    <scope>NUCLEOTIDE SEQUENCE</scope>
    <source>
        <strain evidence="3">RS0144</strain>
    </source>
</reference>
<dbReference type="Gene3D" id="1.20.5.320">
    <property type="entry name" value="6-Phosphogluconate Dehydrogenase, domain 3"/>
    <property type="match status" value="1"/>
</dbReference>
<sequence length="314" mass="31596">RAGVAGPPGPPGPPGASPTVTVQGAPGPPGAPGDAGPEGPTGPPGTSVISSYDRVSYRYIYGPGVPGRPGRSGAKGAKGASGTPGIPGFQGQPGDEGCPGHTGRSGRDGYKGQHGPRGPDGVPGRCSCPSPNAYVGTGGATQSYSTPSNSYRISNVQPLQQLLPSIYSPPPSGYGEPQSAYGIENSGYPSTPPSYGSGSGSAEPVIYGSGPAGLQNYGATPIYGSGPVPPSPVPGYGSAVASSIVLTPPDYGTQSGLDSGSRAPNRYGVAPDPSRFRPYFEPRNHEHGRQTMGTRTFISSDEKPLTILRFDGFV</sequence>
<protein>
    <recommendedName>
        <fullName evidence="5">Collagen</fullName>
    </recommendedName>
</protein>
<dbReference type="GO" id="GO:0030020">
    <property type="term" value="F:extracellular matrix structural constituent conferring tensile strength"/>
    <property type="evidence" value="ECO:0007669"/>
    <property type="project" value="TreeGrafter"/>
</dbReference>
<keyword evidence="4" id="KW-1185">Reference proteome</keyword>
<dbReference type="GO" id="GO:0005615">
    <property type="term" value="C:extracellular space"/>
    <property type="evidence" value="ECO:0007669"/>
    <property type="project" value="TreeGrafter"/>
</dbReference>
<feature type="non-terminal residue" evidence="3">
    <location>
        <position position="314"/>
    </location>
</feature>
<evidence type="ECO:0008006" key="5">
    <source>
        <dbReference type="Google" id="ProtNLM"/>
    </source>
</evidence>
<evidence type="ECO:0000256" key="2">
    <source>
        <dbReference type="SAM" id="MobiDB-lite"/>
    </source>
</evidence>
<feature type="region of interest" description="Disordered" evidence="2">
    <location>
        <begin position="171"/>
        <end position="201"/>
    </location>
</feature>
<dbReference type="PANTHER" id="PTHR24023:SF1082">
    <property type="entry name" value="COLLAGEN TRIPLE HELIX REPEAT"/>
    <property type="match status" value="1"/>
</dbReference>
<dbReference type="Proteomes" id="UP001432027">
    <property type="component" value="Unassembled WGS sequence"/>
</dbReference>
<dbReference type="InterPro" id="IPR008160">
    <property type="entry name" value="Collagen"/>
</dbReference>
<dbReference type="InterPro" id="IPR050149">
    <property type="entry name" value="Collagen_superfamily"/>
</dbReference>
<feature type="region of interest" description="Disordered" evidence="2">
    <location>
        <begin position="252"/>
        <end position="294"/>
    </location>
</feature>
<comment type="caution">
    <text evidence="3">The sequence shown here is derived from an EMBL/GenBank/DDBJ whole genome shotgun (WGS) entry which is preliminary data.</text>
</comment>
<dbReference type="PANTHER" id="PTHR24023">
    <property type="entry name" value="COLLAGEN ALPHA"/>
    <property type="match status" value="1"/>
</dbReference>
<feature type="non-terminal residue" evidence="3">
    <location>
        <position position="1"/>
    </location>
</feature>
<proteinExistence type="predicted"/>
<name>A0AAV5U3T9_9BILA</name>
<dbReference type="AlphaFoldDB" id="A0AAV5U3T9"/>
<feature type="compositionally biased region" description="Basic and acidic residues" evidence="2">
    <location>
        <begin position="274"/>
        <end position="289"/>
    </location>
</feature>
<feature type="region of interest" description="Disordered" evidence="2">
    <location>
        <begin position="63"/>
        <end position="126"/>
    </location>
</feature>
<evidence type="ECO:0000256" key="1">
    <source>
        <dbReference type="ARBA" id="ARBA00022737"/>
    </source>
</evidence>
<feature type="compositionally biased region" description="Low complexity" evidence="2">
    <location>
        <begin position="186"/>
        <end position="196"/>
    </location>
</feature>
<dbReference type="GO" id="GO:0030198">
    <property type="term" value="P:extracellular matrix organization"/>
    <property type="evidence" value="ECO:0007669"/>
    <property type="project" value="TreeGrafter"/>
</dbReference>
<evidence type="ECO:0000313" key="4">
    <source>
        <dbReference type="Proteomes" id="UP001432027"/>
    </source>
</evidence>
<gene>
    <name evidence="3" type="ORF">PENTCL1PPCAC_23715</name>
</gene>
<dbReference type="GO" id="GO:0031012">
    <property type="term" value="C:extracellular matrix"/>
    <property type="evidence" value="ECO:0007669"/>
    <property type="project" value="TreeGrafter"/>
</dbReference>
<feature type="region of interest" description="Disordered" evidence="2">
    <location>
        <begin position="1"/>
        <end position="49"/>
    </location>
</feature>
<accession>A0AAV5U3T9</accession>
<feature type="compositionally biased region" description="Low complexity" evidence="2">
    <location>
        <begin position="63"/>
        <end position="81"/>
    </location>
</feature>
<evidence type="ECO:0000313" key="3">
    <source>
        <dbReference type="EMBL" id="GMT01541.1"/>
    </source>
</evidence>
<organism evidence="3 4">
    <name type="scientific">Pristionchus entomophagus</name>
    <dbReference type="NCBI Taxonomy" id="358040"/>
    <lineage>
        <taxon>Eukaryota</taxon>
        <taxon>Metazoa</taxon>
        <taxon>Ecdysozoa</taxon>
        <taxon>Nematoda</taxon>
        <taxon>Chromadorea</taxon>
        <taxon>Rhabditida</taxon>
        <taxon>Rhabditina</taxon>
        <taxon>Diplogasteromorpha</taxon>
        <taxon>Diplogasteroidea</taxon>
        <taxon>Neodiplogasteridae</taxon>
        <taxon>Pristionchus</taxon>
    </lineage>
</organism>
<dbReference type="EMBL" id="BTSX01000005">
    <property type="protein sequence ID" value="GMT01541.1"/>
    <property type="molecule type" value="Genomic_DNA"/>
</dbReference>